<evidence type="ECO:0000313" key="3">
    <source>
        <dbReference type="Proteomes" id="UP000292402"/>
    </source>
</evidence>
<sequence length="565" mass="62768">MVCFQHLRRRPMNASDGKYRHDDHERLAYNERIIRMRKLEYPMLKGLTYLDHGGTTLAPKSLLESFCNEMQRTLLANPHSDSSNPSVTAIMVEQTRLAVLNMFNADPAYFDVVFTANATGAIKLVTEGFSGQDEGFDYCYHRNSHTSLVGVRELAHRSHCLASNGETEDWLAGGNCNFNTEPLSRRPMLFAYPAQSNMNGERLPLEWIAKLRLSLHHPNSYSLLDVAALVSTTPIDLSNHLFAPDFITLSFYKIFGFPDLGALIVRKAAGHVFDKRKYFGGGTTEMTTCIKESWVVRKESSLHARLEDGTIAFRNILALKCAITTHRRLFGGLEEVSKHASWLAKILHKRLASMAHDNGAAVCRIYQSKDSSYDHSQTQGPTIAFNVRRSNGTYVGPWHVGASLRASGIHVRTGNVCNPGGIACALGMNDEWLRGAFNAGLRCNTEADMLDGIPVGIVRVTIGAVNTLEDVDTLVACLSRDLMEQKDHVQATVKIYEKKDEGILGSRSPSAVSEINGIRIEPMTSGREEHDNAPKTSRRPFPWLARRRSWLSAMLHTGRSAGSPP</sequence>
<protein>
    <submittedName>
        <fullName evidence="2">Molybdenum cofactor sulfurase</fullName>
    </submittedName>
</protein>
<evidence type="ECO:0000313" key="2">
    <source>
        <dbReference type="EMBL" id="RYN36568.1"/>
    </source>
</evidence>
<dbReference type="EMBL" id="PDXA01000063">
    <property type="protein sequence ID" value="RYN36568.1"/>
    <property type="molecule type" value="Genomic_DNA"/>
</dbReference>
<dbReference type="PANTHER" id="PTHR14237">
    <property type="entry name" value="MOLYBDOPTERIN COFACTOR SULFURASE MOSC"/>
    <property type="match status" value="1"/>
</dbReference>
<dbReference type="InterPro" id="IPR015421">
    <property type="entry name" value="PyrdxlP-dep_Trfase_major"/>
</dbReference>
<dbReference type="GO" id="GO:0043545">
    <property type="term" value="P:molybdopterin cofactor metabolic process"/>
    <property type="evidence" value="ECO:0007669"/>
    <property type="project" value="TreeGrafter"/>
</dbReference>
<proteinExistence type="predicted"/>
<gene>
    <name evidence="2" type="ORF">AA0114_g11612</name>
</gene>
<dbReference type="InterPro" id="IPR000192">
    <property type="entry name" value="Aminotrans_V_dom"/>
</dbReference>
<organism evidence="2 3">
    <name type="scientific">Alternaria tenuissima</name>
    <dbReference type="NCBI Taxonomy" id="119927"/>
    <lineage>
        <taxon>Eukaryota</taxon>
        <taxon>Fungi</taxon>
        <taxon>Dikarya</taxon>
        <taxon>Ascomycota</taxon>
        <taxon>Pezizomycotina</taxon>
        <taxon>Dothideomycetes</taxon>
        <taxon>Pleosporomycetidae</taxon>
        <taxon>Pleosporales</taxon>
        <taxon>Pleosporineae</taxon>
        <taxon>Pleosporaceae</taxon>
        <taxon>Alternaria</taxon>
        <taxon>Alternaria sect. Alternaria</taxon>
        <taxon>Alternaria alternata complex</taxon>
    </lineage>
</organism>
<dbReference type="Proteomes" id="UP000292402">
    <property type="component" value="Unassembled WGS sequence"/>
</dbReference>
<dbReference type="AlphaFoldDB" id="A0A4Q4M174"/>
<accession>A0A4Q4M174</accession>
<evidence type="ECO:0000259" key="1">
    <source>
        <dbReference type="Pfam" id="PF00266"/>
    </source>
</evidence>
<dbReference type="InterPro" id="IPR015424">
    <property type="entry name" value="PyrdxlP-dep_Trfase"/>
</dbReference>
<reference evidence="3" key="1">
    <citation type="journal article" date="2019" name="bioRxiv">
        <title>Genomics, evolutionary history and diagnostics of the Alternaria alternata species group including apple and Asian pear pathotypes.</title>
        <authorList>
            <person name="Armitage A.D."/>
            <person name="Cockerton H.M."/>
            <person name="Sreenivasaprasad S."/>
            <person name="Woodhall J.W."/>
            <person name="Lane C.R."/>
            <person name="Harrison R.J."/>
            <person name="Clarkson J.P."/>
        </authorList>
    </citation>
    <scope>NUCLEOTIDE SEQUENCE [LARGE SCALE GENOMIC DNA]</scope>
    <source>
        <strain evidence="3">FERA 1082</strain>
    </source>
</reference>
<dbReference type="PANTHER" id="PTHR14237:SF80">
    <property type="entry name" value="MOLYBDENUM COFACTOR SULFURASE"/>
    <property type="match status" value="1"/>
</dbReference>
<dbReference type="SUPFAM" id="SSF53383">
    <property type="entry name" value="PLP-dependent transferases"/>
    <property type="match status" value="1"/>
</dbReference>
<name>A0A4Q4M174_9PLEO</name>
<dbReference type="GO" id="GO:0008265">
    <property type="term" value="F:molybdenum cofactor sulfurtransferase activity"/>
    <property type="evidence" value="ECO:0007669"/>
    <property type="project" value="TreeGrafter"/>
</dbReference>
<dbReference type="Gene3D" id="3.40.640.10">
    <property type="entry name" value="Type I PLP-dependent aspartate aminotransferase-like (Major domain)"/>
    <property type="match status" value="1"/>
</dbReference>
<feature type="domain" description="Aminotransferase class V" evidence="1">
    <location>
        <begin position="48"/>
        <end position="474"/>
    </location>
</feature>
<comment type="caution">
    <text evidence="2">The sequence shown here is derived from an EMBL/GenBank/DDBJ whole genome shotgun (WGS) entry which is preliminary data.</text>
</comment>
<dbReference type="Pfam" id="PF00266">
    <property type="entry name" value="Aminotran_5"/>
    <property type="match status" value="1"/>
</dbReference>